<keyword evidence="2" id="KW-1185">Reference proteome</keyword>
<reference evidence="1" key="1">
    <citation type="submission" date="2021-05" db="EMBL/GenBank/DDBJ databases">
        <authorList>
            <person name="Scholz U."/>
            <person name="Mascher M."/>
            <person name="Fiebig A."/>
        </authorList>
    </citation>
    <scope>NUCLEOTIDE SEQUENCE [LARGE SCALE GENOMIC DNA]</scope>
</reference>
<reference evidence="1" key="2">
    <citation type="submission" date="2025-09" db="UniProtKB">
        <authorList>
            <consortium name="EnsemblPlants"/>
        </authorList>
    </citation>
    <scope>IDENTIFICATION</scope>
</reference>
<proteinExistence type="predicted"/>
<organism evidence="1 2">
    <name type="scientific">Avena sativa</name>
    <name type="common">Oat</name>
    <dbReference type="NCBI Taxonomy" id="4498"/>
    <lineage>
        <taxon>Eukaryota</taxon>
        <taxon>Viridiplantae</taxon>
        <taxon>Streptophyta</taxon>
        <taxon>Embryophyta</taxon>
        <taxon>Tracheophyta</taxon>
        <taxon>Spermatophyta</taxon>
        <taxon>Magnoliopsida</taxon>
        <taxon>Liliopsida</taxon>
        <taxon>Poales</taxon>
        <taxon>Poaceae</taxon>
        <taxon>BOP clade</taxon>
        <taxon>Pooideae</taxon>
        <taxon>Poodae</taxon>
        <taxon>Poeae</taxon>
        <taxon>Poeae Chloroplast Group 1 (Aveneae type)</taxon>
        <taxon>Aveninae</taxon>
        <taxon>Avena</taxon>
    </lineage>
</organism>
<name>A0ACD6A7E6_AVESA</name>
<dbReference type="EnsemblPlants" id="AVESA.00010b.r2.7DG1349480.1">
    <property type="protein sequence ID" value="AVESA.00010b.r2.7DG1349480.1.CDS.1"/>
    <property type="gene ID" value="AVESA.00010b.r2.7DG1349480"/>
</dbReference>
<dbReference type="Proteomes" id="UP001732700">
    <property type="component" value="Chromosome 7D"/>
</dbReference>
<evidence type="ECO:0000313" key="2">
    <source>
        <dbReference type="Proteomes" id="UP001732700"/>
    </source>
</evidence>
<sequence>MDSGFVVMDGAGRDPKYAAGRKGWTAINCASKRAYGCGDIGNSAVQDLDLLLHHGDLENLSSSLSVRAGDQFFRWIDQLIAAKGARRPSDRGLRSKVEVVDKGLIVVSLSYSLYAGFDYYLVFDSVDSSLSMIPYIPHSWATYNTKRPLPLRHDGGGGGGYTLVLFGGEFGFARERPNKFLWRWSPTAASSDAWQSNKLIFPSEINNKLFSPDLLFSCNGCAFWTDLALGTLKCDCSTLLSDCRVVKFDFISLPPGCQLERDEDTWPVQVYRTMGYAGGSVKFVAIDDPDDPCDGSCVSSMKVWTLAPSGRKWKLCSDFQLKKLWKDFKRAGLPKNLPIWPMLREQEGDTLYFILEEETQTRDGGQKHHLCRLDMSTKSHLQSKLLAHASLIQGPVMLPSGFLKCLEPLPSSPEPILMDV</sequence>
<accession>A0ACD6A7E6</accession>
<protein>
    <submittedName>
        <fullName evidence="1">Uncharacterized protein</fullName>
    </submittedName>
</protein>
<evidence type="ECO:0000313" key="1">
    <source>
        <dbReference type="EnsemblPlants" id="AVESA.00010b.r2.7DG1349480.1.CDS.1"/>
    </source>
</evidence>